<feature type="region of interest" description="Disordered" evidence="4">
    <location>
        <begin position="24"/>
        <end position="68"/>
    </location>
</feature>
<dbReference type="Pfam" id="PF00550">
    <property type="entry name" value="PP-binding"/>
    <property type="match status" value="1"/>
</dbReference>
<feature type="compositionally biased region" description="Basic and acidic residues" evidence="4">
    <location>
        <begin position="442"/>
        <end position="451"/>
    </location>
</feature>
<feature type="region of interest" description="Disordered" evidence="4">
    <location>
        <begin position="431"/>
        <end position="463"/>
    </location>
</feature>
<evidence type="ECO:0000256" key="4">
    <source>
        <dbReference type="SAM" id="MobiDB-lite"/>
    </source>
</evidence>
<keyword evidence="1" id="KW-0596">Phosphopantetheine</keyword>
<feature type="compositionally biased region" description="Pro residues" evidence="4">
    <location>
        <begin position="189"/>
        <end position="205"/>
    </location>
</feature>
<dbReference type="PROSITE" id="PS50075">
    <property type="entry name" value="CARRIER"/>
    <property type="match status" value="1"/>
</dbReference>
<keyword evidence="7" id="KW-1185">Reference proteome</keyword>
<feature type="compositionally biased region" description="Acidic residues" evidence="4">
    <location>
        <begin position="218"/>
        <end position="233"/>
    </location>
</feature>
<dbReference type="Gene3D" id="3.30.559.10">
    <property type="entry name" value="Chloramphenicol acetyltransferase-like domain"/>
    <property type="match status" value="3"/>
</dbReference>
<dbReference type="InterPro" id="IPR023213">
    <property type="entry name" value="CAT-like_dom_sf"/>
</dbReference>
<evidence type="ECO:0000256" key="1">
    <source>
        <dbReference type="ARBA" id="ARBA00022450"/>
    </source>
</evidence>
<dbReference type="InterPro" id="IPR045851">
    <property type="entry name" value="AMP-bd_C_sf"/>
</dbReference>
<keyword evidence="2" id="KW-0597">Phosphoprotein</keyword>
<feature type="compositionally biased region" description="Basic and acidic residues" evidence="4">
    <location>
        <begin position="2778"/>
        <end position="2792"/>
    </location>
</feature>
<feature type="compositionally biased region" description="Low complexity" evidence="4">
    <location>
        <begin position="273"/>
        <end position="291"/>
    </location>
</feature>
<dbReference type="Proteomes" id="UP001251528">
    <property type="component" value="Unassembled WGS sequence"/>
</dbReference>
<dbReference type="EMBL" id="JASWJB010000114">
    <property type="protein sequence ID" value="KAK2596657.1"/>
    <property type="molecule type" value="Genomic_DNA"/>
</dbReference>
<dbReference type="Pfam" id="PF00668">
    <property type="entry name" value="Condensation"/>
    <property type="match status" value="3"/>
</dbReference>
<dbReference type="Gene3D" id="1.10.1200.10">
    <property type="entry name" value="ACP-like"/>
    <property type="match status" value="1"/>
</dbReference>
<sequence length="2805" mass="311058">MDGHAHADALTYGYGCGHGYARSHPRRAHPLSHSQTPDELPLVPPLNPSRLRSSSSPLATREQQQQQQQLQLHLHLQHSDLRTPAAPRLLHRESKLSDLFEDLSTAHRELEGYLNRISIGPVVHPPRASSLAASSLAAYDLDADSQYDTYTIASSPSSSPVSVVSHSASTATCASSANIENSWLKTSPSPSPPLSPSPSPSPSPTPSASASSQPELGSDSESEPEPEPAEPESESPSPQKPRVSSYDEDMLTSMTVDAAAALILSSTQEDSRPSSPLHSHSLAPSSTTASPRPQPKSNGNTAANAQQQLLENLLLSTSKVGRVCLVSPRAGPFEGQFVALITNAAVHVPNNEHITLIDDSEHESARKLIHTLRTAVAEWGSESRPPDVWVMLKSMAMDSENRPDARKVQTWVQNLDEAREAKIMGMQVNKHRRAGGGGGRGGDGRKGRMETPPRPARPDSLVKPITGNRFYSYQGGHDDELELIDSPKEEEEEDYYPLAVMQQLFFRTSMNPTVEMASGTGEEYRFSQSILLNIKGDVHLADIEAAVSVLVSRHSMLRARFRLTSQGWAQVIAAESSRAYRFEHKYMNDDDDLLACIDEAQTSLNVFKGPVFAVKHIRNAKNEQLLYLVAHHLVVDLKSWQILLHDLDELLREGTLISEPSMPFIYWTDYQSYENSQRLFDPTLPFEIGPANLGYWGLEGQSNMYGDTVHVKFSLPQTAAASLRKRCNNVFRTESADIFLAALLHSFQQTFPDRNSPSVWKQEHGRDARNSDFNIEQTVGWFTSLSPISAPVSANSDMVHLIKTMKDTRKTAPSSSAAFFQSKFSTDSMPATSIPLEVMFSCLETLDQLQRDNGILEPTAAPDREVRSLASDIGPAIGRLALIEVSVGVDDHGARIEILYNANSKHQDRIASWIKKFESSILEIISRLSSMKPELTLSDVPLLETSYDRLSKLTEKRLIDIGINDVHNIETIYPVEPALQEVLIAQARDANCFHVSRTYELMSQDGSLADQGKLCAAWETLVATHSVLRSIFIDSLSEKGLFDQVVLKKISPAMLFIDSNDPKETLSSLPPMKVSPSQPRHRLSVSRSNKVTFLRFDCSQNLCDMIAIQNLVTQLRQLYMDKRLTIAEPLPPRKQRHIAALDAPRCVDIWKANLSGATPCIFPHLAIKDQGRLASRGISLDISRYQLSSFCSENELKITTVIQLAWAFVLRTYVGEDRVVFGYQQSGRDEVLMPDTPHYVGSLAAIIPCMVDFSPTCTVLDVLLNLERVCRDSKTTEIPTLAEIEHSLGIQDQRLFNTCITCQDVYDTILTDSDSLDNSGWEPVLLSNSVDGNCDLSLCVTLRDDRIQADVSYACLSPDQLHNVINTFQRALQIIINTPGQPLSQADLFTEHDFQQIMNPDWEPDQTDTKISACLHKLIWRQCRARPYATAIYAWDGELSYEQVEANVTKLATYLVNRGVGPGVLVPIVLEKSRWSPVIMLAVLQAGGCFVCLDAQDMAMVEAMIRQIEPQLVVVTEGAWKHVSQFIRSCVLINETFLSSLPPQITVFEKDPHPQQAACAFLAPGTQRPKGVFFTHESLCSILTEQGPALKIHSNSRVLQLSAYTVDVALVEILGTMLHGGCVCIPSALERVNDLEGTLARMDITWTYMTTVLSRKINPSTVPNLQTICFRTRTLDEDTFKPWLGNRDVLLAYGAPEVCPLAISVFSISQESDTNIIAPPMLGRFLILNPEDPKKLMPFGAVGELAIDSPIITPHKYVHGNPLVDPAVFDNNPHGHRKWRYLRTGHRVRYLDRGHLRFLDTMRDEVGANGSPALTAVLEKQIRECLGGDVDVAVEPITTNETINSLAAFLEFGDGEFVGPSELDKLSVQMRSKLAAAKWLAETSMAQKAKLGKAASPHCAPTIFIPIRRFPLSTSLKTNRRKLQKMASPFSYTELLDLANVPFSSQPYFTGIQSKPLPLTQTEESMRLIWAAVLHAMVADIRTTDSFFNAGGDRLLAMRMVLSCRQNGYNVSINDVLNGATLTEICQSLEIGEHQHHHPNQPTKPSKTRSSPKPSAIAHKLPEGADHGFVKLIVAPQLEIPWNDVLDVSEASSHQLHCLEPSLYGSRSDVRCLVINFNGALRHQRLQDACEALTRLHPTLRTAFVVHDCNLFQVAIDSFRADFDYKSVAASSLDKEAHHAVKRYQKEALQLRKPATKFTFLDAGQQGGSLIIRFSYAQVSESSLPRLVQDFVKLYEHPATELKRTTFFDYTRALRGARYDDSMFYWKKRLEKAKMTQIVPQSKPLPPASEVKTMKEHVRISPLNEFSITFDSVLKAAWATVLATLSGKPDVVFGEVVEGRRLKLETSVDVSSIAGPMENIVPIRVRFPIVNSSPLQVLQLIQRDSATSLPYEAMGAQKIVHECTNWANWSRFSTAVRHRSQVPVDGTTTLNIDNTTFTYDLVQPQVRDVPDLFAHSTMIAPDKVCLTIEYSPDRVPEQFAETAMGLLVASVETLACYDTISQPILQPSSDYEALQPRMLHEQPEPDASEPSCAKWLSAEQRDNLQQFLISTWNEILHPATRGLSEPELLSSCFYDISGSILPAYLFAERFNTDLRKVEIEGIHTVRVTAVELISTPTITGQMALITRKMEAAGVLYKPGRKKPVVGSFHAGFPPSKNGGNASSNWTLLSKTKGLRRFRHGNNNSSHGSMRDFSNKAGDWMKSCVNLSKEKSPVIAEGNVREDPGWEVIGRDGIGMKESRGIETVPEAAVEIGTSAVVVVHHHHRHGPEGDISPLSGEEPPKDDWKDESRDRSNSISPRSWMGGNA</sequence>
<accession>A0AAJ0CMX4</accession>
<feature type="compositionally biased region" description="Low complexity" evidence="4">
    <location>
        <begin position="48"/>
        <end position="68"/>
    </location>
</feature>
<dbReference type="InterPro" id="IPR009081">
    <property type="entry name" value="PP-bd_ACP"/>
</dbReference>
<dbReference type="Gene3D" id="3.30.559.30">
    <property type="entry name" value="Nonribosomal peptide synthetase, condensation domain"/>
    <property type="match status" value="3"/>
</dbReference>
<dbReference type="SUPFAM" id="SSF47336">
    <property type="entry name" value="ACP-like"/>
    <property type="match status" value="1"/>
</dbReference>
<dbReference type="Gene3D" id="3.30.300.30">
    <property type="match status" value="1"/>
</dbReference>
<protein>
    <recommendedName>
        <fullName evidence="5">Carrier domain-containing protein</fullName>
    </recommendedName>
</protein>
<organism evidence="6 7">
    <name type="scientific">Conoideocrella luteorostrata</name>
    <dbReference type="NCBI Taxonomy" id="1105319"/>
    <lineage>
        <taxon>Eukaryota</taxon>
        <taxon>Fungi</taxon>
        <taxon>Dikarya</taxon>
        <taxon>Ascomycota</taxon>
        <taxon>Pezizomycotina</taxon>
        <taxon>Sordariomycetes</taxon>
        <taxon>Hypocreomycetidae</taxon>
        <taxon>Hypocreales</taxon>
        <taxon>Clavicipitaceae</taxon>
        <taxon>Conoideocrella</taxon>
    </lineage>
</organism>
<feature type="region of interest" description="Disordered" evidence="4">
    <location>
        <begin position="266"/>
        <end position="301"/>
    </location>
</feature>
<comment type="similarity">
    <text evidence="3">Belongs to the NRP synthetase family.</text>
</comment>
<dbReference type="InterPro" id="IPR000873">
    <property type="entry name" value="AMP-dep_synth/lig_dom"/>
</dbReference>
<evidence type="ECO:0000259" key="5">
    <source>
        <dbReference type="PROSITE" id="PS50075"/>
    </source>
</evidence>
<feature type="compositionally biased region" description="Low complexity" evidence="4">
    <location>
        <begin position="206"/>
        <end position="217"/>
    </location>
</feature>
<feature type="region of interest" description="Disordered" evidence="4">
    <location>
        <begin position="2034"/>
        <end position="2060"/>
    </location>
</feature>
<name>A0AAJ0CMX4_9HYPO</name>
<dbReference type="PANTHER" id="PTHR45398">
    <property type="match status" value="1"/>
</dbReference>
<gene>
    <name evidence="6" type="ORF">QQS21_006278</name>
</gene>
<evidence type="ECO:0000256" key="3">
    <source>
        <dbReference type="ARBA" id="ARBA00029454"/>
    </source>
</evidence>
<comment type="caution">
    <text evidence="6">The sequence shown here is derived from an EMBL/GenBank/DDBJ whole genome shotgun (WGS) entry which is preliminary data.</text>
</comment>
<feature type="domain" description="Carrier" evidence="5">
    <location>
        <begin position="1957"/>
        <end position="2033"/>
    </location>
</feature>
<dbReference type="GO" id="GO:0003824">
    <property type="term" value="F:catalytic activity"/>
    <property type="evidence" value="ECO:0007669"/>
    <property type="project" value="InterPro"/>
</dbReference>
<dbReference type="Gene3D" id="3.40.50.12780">
    <property type="entry name" value="N-terminal domain of ligase-like"/>
    <property type="match status" value="1"/>
</dbReference>
<reference evidence="6" key="1">
    <citation type="submission" date="2023-06" db="EMBL/GenBank/DDBJ databases">
        <title>Conoideocrella luteorostrata (Hypocreales: Clavicipitaceae), a potential biocontrol fungus for elongate hemlock scale in United States Christmas tree production areas.</title>
        <authorList>
            <person name="Barrett H."/>
            <person name="Lovett B."/>
            <person name="Macias A.M."/>
            <person name="Stajich J.E."/>
            <person name="Kasson M.T."/>
        </authorList>
    </citation>
    <scope>NUCLEOTIDE SEQUENCE</scope>
    <source>
        <strain evidence="6">ARSEF 14590</strain>
    </source>
</reference>
<proteinExistence type="inferred from homology"/>
<evidence type="ECO:0000313" key="6">
    <source>
        <dbReference type="EMBL" id="KAK2596657.1"/>
    </source>
</evidence>
<dbReference type="SUPFAM" id="SSF56801">
    <property type="entry name" value="Acetyl-CoA synthetase-like"/>
    <property type="match status" value="1"/>
</dbReference>
<feature type="compositionally biased region" description="Low complexity" evidence="4">
    <location>
        <begin position="2043"/>
        <end position="2055"/>
    </location>
</feature>
<dbReference type="PANTHER" id="PTHR45398:SF1">
    <property type="entry name" value="ENZYME, PUTATIVE (JCVI)-RELATED"/>
    <property type="match status" value="1"/>
</dbReference>
<dbReference type="InterPro" id="IPR001242">
    <property type="entry name" value="Condensation_dom"/>
</dbReference>
<dbReference type="InterPro" id="IPR036736">
    <property type="entry name" value="ACP-like_sf"/>
</dbReference>
<feature type="region of interest" description="Disordered" evidence="4">
    <location>
        <begin position="2762"/>
        <end position="2805"/>
    </location>
</feature>
<dbReference type="SUPFAM" id="SSF52777">
    <property type="entry name" value="CoA-dependent acyltransferases"/>
    <property type="match status" value="6"/>
</dbReference>
<feature type="region of interest" description="Disordered" evidence="4">
    <location>
        <begin position="182"/>
        <end position="246"/>
    </location>
</feature>
<dbReference type="InterPro" id="IPR042099">
    <property type="entry name" value="ANL_N_sf"/>
</dbReference>
<dbReference type="Pfam" id="PF00501">
    <property type="entry name" value="AMP-binding"/>
    <property type="match status" value="1"/>
</dbReference>
<evidence type="ECO:0000256" key="2">
    <source>
        <dbReference type="ARBA" id="ARBA00022553"/>
    </source>
</evidence>
<evidence type="ECO:0000313" key="7">
    <source>
        <dbReference type="Proteomes" id="UP001251528"/>
    </source>
</evidence>